<dbReference type="Proteomes" id="UP000068603">
    <property type="component" value="Unassembled WGS sequence"/>
</dbReference>
<dbReference type="STRING" id="1503054.WT74_27220"/>
<gene>
    <name evidence="1" type="ORF">WT44_12795</name>
</gene>
<comment type="caution">
    <text evidence="1">The sequence shown here is derived from an EMBL/GenBank/DDBJ whole genome shotgun (WGS) entry which is preliminary data.</text>
</comment>
<dbReference type="EMBL" id="LPHB01000038">
    <property type="protein sequence ID" value="KWA63214.1"/>
    <property type="molecule type" value="Genomic_DNA"/>
</dbReference>
<evidence type="ECO:0000313" key="2">
    <source>
        <dbReference type="Proteomes" id="UP000068603"/>
    </source>
</evidence>
<protein>
    <submittedName>
        <fullName evidence="1">Uncharacterized protein</fullName>
    </submittedName>
</protein>
<evidence type="ECO:0000313" key="1">
    <source>
        <dbReference type="EMBL" id="KWA63214.1"/>
    </source>
</evidence>
<organism evidence="1">
    <name type="scientific">Burkholderia stagnalis</name>
    <dbReference type="NCBI Taxonomy" id="1503054"/>
    <lineage>
        <taxon>Bacteria</taxon>
        <taxon>Pseudomonadati</taxon>
        <taxon>Pseudomonadota</taxon>
        <taxon>Betaproteobacteria</taxon>
        <taxon>Burkholderiales</taxon>
        <taxon>Burkholderiaceae</taxon>
        <taxon>Burkholderia</taxon>
        <taxon>Burkholderia cepacia complex</taxon>
    </lineage>
</organism>
<proteinExistence type="predicted"/>
<dbReference type="AlphaFoldDB" id="A0A125JD74"/>
<sequence length="88" mass="10110">MKPFATGVALSATVVFFYALCTLVWMALPEPFMNFMNALFHGLDFRRLQTGEPLSWWSVVYPAFVFAVWFFAAGAFFAWLHNRLRGAH</sequence>
<name>A0A125JD74_9BURK</name>
<accession>A0A125JD74</accession>
<reference evidence="1 2" key="1">
    <citation type="submission" date="2015-11" db="EMBL/GenBank/DDBJ databases">
        <title>Expanding the genomic diversity of Burkholderia species for the development of highly accurate diagnostics.</title>
        <authorList>
            <person name="Sahl J."/>
            <person name="Keim P."/>
            <person name="Wagner D."/>
        </authorList>
    </citation>
    <scope>NUCLEOTIDE SEQUENCE [LARGE SCALE GENOMIC DNA]</scope>
    <source>
        <strain evidence="1 2">MSMB1960WGS</strain>
    </source>
</reference>
<dbReference type="KEGG" id="bstg:WT74_27220"/>
<dbReference type="Pfam" id="PF18926">
    <property type="entry name" value="DUF5676"/>
    <property type="match status" value="1"/>
</dbReference>
<dbReference type="RefSeq" id="WP_059907870.1">
    <property type="nucleotide sequence ID" value="NZ_CP013461.1"/>
</dbReference>
<dbReference type="InterPro" id="IPR044020">
    <property type="entry name" value="DUF5676"/>
</dbReference>